<dbReference type="InterPro" id="IPR013097">
    <property type="entry name" value="Dabb"/>
</dbReference>
<organism evidence="2 3">
    <name type="scientific">Halodesulfovibrio spirochaetisodalis</name>
    <dbReference type="NCBI Taxonomy" id="1560234"/>
    <lineage>
        <taxon>Bacteria</taxon>
        <taxon>Pseudomonadati</taxon>
        <taxon>Thermodesulfobacteriota</taxon>
        <taxon>Desulfovibrionia</taxon>
        <taxon>Desulfovibrionales</taxon>
        <taxon>Desulfovibrionaceae</taxon>
        <taxon>Halodesulfovibrio</taxon>
    </lineage>
</organism>
<comment type="caution">
    <text evidence="2">The sequence shown here is derived from an EMBL/GenBank/DDBJ whole genome shotgun (WGS) entry which is preliminary data.</text>
</comment>
<dbReference type="PROSITE" id="PS51502">
    <property type="entry name" value="S_R_A_B_BARREL"/>
    <property type="match status" value="1"/>
</dbReference>
<dbReference type="EMBL" id="JXMS01000031">
    <property type="protein sequence ID" value="OBQ46056.1"/>
    <property type="molecule type" value="Genomic_DNA"/>
</dbReference>
<dbReference type="Proteomes" id="UP000091979">
    <property type="component" value="Unassembled WGS sequence"/>
</dbReference>
<dbReference type="AlphaFoldDB" id="A0A1B7X9N5"/>
<dbReference type="OrthoDB" id="9808130at2"/>
<dbReference type="InterPro" id="IPR011008">
    <property type="entry name" value="Dimeric_a/b-barrel"/>
</dbReference>
<proteinExistence type="predicted"/>
<evidence type="ECO:0000313" key="3">
    <source>
        <dbReference type="Proteomes" id="UP000091979"/>
    </source>
</evidence>
<dbReference type="RefSeq" id="WP_066857703.1">
    <property type="nucleotide sequence ID" value="NZ_JXMS01000031.1"/>
</dbReference>
<dbReference type="SUPFAM" id="SSF54909">
    <property type="entry name" value="Dimeric alpha+beta barrel"/>
    <property type="match status" value="1"/>
</dbReference>
<evidence type="ECO:0000259" key="1">
    <source>
        <dbReference type="PROSITE" id="PS51502"/>
    </source>
</evidence>
<dbReference type="PANTHER" id="PTHR37832">
    <property type="entry name" value="BLL2683 PROTEIN"/>
    <property type="match status" value="1"/>
</dbReference>
<protein>
    <submittedName>
        <fullName evidence="2">Stress responsive protein</fullName>
    </submittedName>
</protein>
<name>A0A1B7X9N5_9BACT</name>
<sequence>MIQHIVWFTMKEHAEGASANENAQKVAALLRSLEGKIPSLRSLEVSTDFASTTTEPIHVLLYATYDDEEGLKAYAEHPEHVAIGEFIRKVRDERKAIDFVV</sequence>
<dbReference type="PATRIC" id="fig|1560234.3.peg.2130"/>
<reference evidence="2 3" key="1">
    <citation type="submission" date="2015-01" db="EMBL/GenBank/DDBJ databases">
        <title>Desulfovibrio sp. JC271 draft genome sequence.</title>
        <authorList>
            <person name="Shivani Y."/>
            <person name="Subhash Y."/>
            <person name="Sasikala C."/>
            <person name="Ramana C.V."/>
        </authorList>
    </citation>
    <scope>NUCLEOTIDE SEQUENCE [LARGE SCALE GENOMIC DNA]</scope>
    <source>
        <strain evidence="2 3">JC271</strain>
    </source>
</reference>
<feature type="domain" description="Stress-response A/B barrel" evidence="1">
    <location>
        <begin position="2"/>
        <end position="99"/>
    </location>
</feature>
<dbReference type="PANTHER" id="PTHR37832:SF1">
    <property type="entry name" value="STRESS-RESPONSE A_B BARREL DOMAIN-CONTAINING PROTEIN"/>
    <property type="match status" value="1"/>
</dbReference>
<keyword evidence="3" id="KW-1185">Reference proteome</keyword>
<accession>A0A1B7X9N5</accession>
<evidence type="ECO:0000313" key="2">
    <source>
        <dbReference type="EMBL" id="OBQ46056.1"/>
    </source>
</evidence>
<dbReference type="SMART" id="SM00886">
    <property type="entry name" value="Dabb"/>
    <property type="match status" value="1"/>
</dbReference>
<dbReference type="STRING" id="1560234.SP90_14245"/>
<dbReference type="Pfam" id="PF07876">
    <property type="entry name" value="Dabb"/>
    <property type="match status" value="1"/>
</dbReference>
<dbReference type="Gene3D" id="3.30.70.100">
    <property type="match status" value="1"/>
</dbReference>
<gene>
    <name evidence="2" type="ORF">SP90_14245</name>
</gene>